<dbReference type="EMBL" id="VFQX01000016">
    <property type="protein sequence ID" value="KAF0980997.1"/>
    <property type="molecule type" value="Genomic_DNA"/>
</dbReference>
<proteinExistence type="predicted"/>
<dbReference type="VEuPathDB" id="AmoebaDB:NfTy_080390"/>
<comment type="caution">
    <text evidence="1">The sequence shown here is derived from an EMBL/GenBank/DDBJ whole genome shotgun (WGS) entry which is preliminary data.</text>
</comment>
<sequence>MIIRGNVQSLQEHWPYVSSSLNDYYNGHTFLYVACILEDLHYKHMETVKLLLQQPTIEIDETSKQFAKRQRIGDLEELQQQLLFSACMNVTINNVTYLYWKQNDRISLNKDLSHKHDQTIFGTCIIAFQPLLSKLVPSFHKQVIQNQKFIESLHHEKEMAVLQSMIDFVLYGAHEVEVKNTESALIILALLNRVEGEFIDLKKEVC</sequence>
<dbReference type="VEuPathDB" id="AmoebaDB:NF0051310"/>
<accession>A0A6A5BUV7</accession>
<dbReference type="AlphaFoldDB" id="A0A6A5BUV7"/>
<evidence type="ECO:0000313" key="1">
    <source>
        <dbReference type="EMBL" id="KAF0980997.1"/>
    </source>
</evidence>
<organism evidence="1 2">
    <name type="scientific">Naegleria fowleri</name>
    <name type="common">Brain eating amoeba</name>
    <dbReference type="NCBI Taxonomy" id="5763"/>
    <lineage>
        <taxon>Eukaryota</taxon>
        <taxon>Discoba</taxon>
        <taxon>Heterolobosea</taxon>
        <taxon>Tetramitia</taxon>
        <taxon>Eutetramitia</taxon>
        <taxon>Vahlkampfiidae</taxon>
        <taxon>Naegleria</taxon>
    </lineage>
</organism>
<keyword evidence="2" id="KW-1185">Reference proteome</keyword>
<evidence type="ECO:0000313" key="2">
    <source>
        <dbReference type="Proteomes" id="UP000444721"/>
    </source>
</evidence>
<reference evidence="1 2" key="1">
    <citation type="journal article" date="2019" name="Sci. Rep.">
        <title>Nanopore sequencing improves the draft genome of the human pathogenic amoeba Naegleria fowleri.</title>
        <authorList>
            <person name="Liechti N."/>
            <person name="Schurch N."/>
            <person name="Bruggmann R."/>
            <person name="Wittwer M."/>
        </authorList>
    </citation>
    <scope>NUCLEOTIDE SEQUENCE [LARGE SCALE GENOMIC DNA]</scope>
    <source>
        <strain evidence="1 2">ATCC 30894</strain>
    </source>
</reference>
<name>A0A6A5BUV7_NAEFO</name>
<dbReference type="RefSeq" id="XP_044565710.1">
    <property type="nucleotide sequence ID" value="XM_044703342.1"/>
</dbReference>
<dbReference type="Proteomes" id="UP000444721">
    <property type="component" value="Unassembled WGS sequence"/>
</dbReference>
<dbReference type="GeneID" id="68120000"/>
<dbReference type="VEuPathDB" id="AmoebaDB:FDP41_012785"/>
<protein>
    <submittedName>
        <fullName evidence="1">Uncharacterized protein</fullName>
    </submittedName>
</protein>
<gene>
    <name evidence="1" type="ORF">FDP41_012785</name>
</gene>